<keyword evidence="1" id="KW-0472">Membrane</keyword>
<keyword evidence="1" id="KW-1133">Transmembrane helix</keyword>
<dbReference type="Proteomes" id="UP000237673">
    <property type="component" value="Chromosome"/>
</dbReference>
<evidence type="ECO:0000256" key="1">
    <source>
        <dbReference type="SAM" id="Phobius"/>
    </source>
</evidence>
<keyword evidence="1" id="KW-0812">Transmembrane</keyword>
<accession>A0ABN5H5K2</accession>
<evidence type="ECO:0000313" key="2">
    <source>
        <dbReference type="EMBL" id="AUY23583.1"/>
    </source>
</evidence>
<feature type="transmembrane region" description="Helical" evidence="1">
    <location>
        <begin position="6"/>
        <end position="26"/>
    </location>
</feature>
<feature type="transmembrane region" description="Helical" evidence="1">
    <location>
        <begin position="102"/>
        <end position="123"/>
    </location>
</feature>
<dbReference type="RefSeq" id="WP_084970865.1">
    <property type="nucleotide sequence ID" value="NZ_CP026378.1"/>
</dbReference>
<dbReference type="EMBL" id="CP026378">
    <property type="protein sequence ID" value="AUY23583.1"/>
    <property type="molecule type" value="Genomic_DNA"/>
</dbReference>
<protein>
    <recommendedName>
        <fullName evidence="4">DUF3899 domain-containing protein</fullName>
    </recommendedName>
</protein>
<keyword evidence="3" id="KW-1185">Reference proteome</keyword>
<feature type="transmembrane region" description="Helical" evidence="1">
    <location>
        <begin position="47"/>
        <end position="66"/>
    </location>
</feature>
<sequence length="131" mass="15410">MKSVLIFINIIPFVCLIFSFSFWLLNRSKYYKLIAEFKKSYILPVPYSLHCNMGFLGSPLLSYFFLRLNAKKRIFFLEKESAVYGFTDKNKNKELVKVLVPIYYAFLIGFSCCCFLGLIAVFIKLENYFLL</sequence>
<gene>
    <name evidence="2" type="ORF">C2E16_00770</name>
</gene>
<proteinExistence type="predicted"/>
<organism evidence="2 3">
    <name type="scientific">Mixta calida</name>
    <dbReference type="NCBI Taxonomy" id="665913"/>
    <lineage>
        <taxon>Bacteria</taxon>
        <taxon>Pseudomonadati</taxon>
        <taxon>Pseudomonadota</taxon>
        <taxon>Gammaproteobacteria</taxon>
        <taxon>Enterobacterales</taxon>
        <taxon>Erwiniaceae</taxon>
        <taxon>Mixta</taxon>
    </lineage>
</organism>
<name>A0ABN5H5K2_9GAMM</name>
<dbReference type="GeneID" id="84631300"/>
<reference evidence="2 3" key="1">
    <citation type="submission" date="2018-01" db="EMBL/GenBank/DDBJ databases">
        <title>Complete and assembled Genome of Pantoea calida DSM22759T.</title>
        <authorList>
            <person name="Stevens M.J.A."/>
            <person name="Zurfluh K."/>
            <person name="Stephan R."/>
        </authorList>
    </citation>
    <scope>NUCLEOTIDE SEQUENCE [LARGE SCALE GENOMIC DNA]</scope>
    <source>
        <strain evidence="2 3">DSM 22759</strain>
    </source>
</reference>
<evidence type="ECO:0000313" key="3">
    <source>
        <dbReference type="Proteomes" id="UP000237673"/>
    </source>
</evidence>
<evidence type="ECO:0008006" key="4">
    <source>
        <dbReference type="Google" id="ProtNLM"/>
    </source>
</evidence>